<keyword evidence="3" id="KW-1015">Disulfide bond</keyword>
<feature type="domain" description="Glycosyl transferase 64" evidence="5">
    <location>
        <begin position="79"/>
        <end position="157"/>
    </location>
</feature>
<evidence type="ECO:0000256" key="1">
    <source>
        <dbReference type="ARBA" id="ARBA00008700"/>
    </source>
</evidence>
<dbReference type="Gene3D" id="3.90.550.10">
    <property type="entry name" value="Spore Coat Polysaccharide Biosynthesis Protein SpsA, Chain A"/>
    <property type="match status" value="1"/>
</dbReference>
<evidence type="ECO:0000256" key="3">
    <source>
        <dbReference type="ARBA" id="ARBA00023157"/>
    </source>
</evidence>
<dbReference type="EMBL" id="QGKW02001911">
    <property type="protein sequence ID" value="KAF2569174.1"/>
    <property type="molecule type" value="Genomic_DNA"/>
</dbReference>
<dbReference type="Pfam" id="PF06974">
    <property type="entry name" value="WS_DGAT_C"/>
    <property type="match status" value="1"/>
</dbReference>
<sequence length="157" mass="17274">MIGPTDEISFHGHPIVYIAPSVYGHAHALTIHFLSYAEKMVISIAVDPNVIPSPHQLCDEIEDSLKAIKAALLERGLLYNHRAASNARSLPRPSVDTRGVLICDDDVEVDKKSLEFALSVWKSNLDRLIGVRKVAVSAIAPSLKLYEKVQDLGYSMV</sequence>
<proteinExistence type="inferred from homology"/>
<dbReference type="InterPro" id="IPR009721">
    <property type="entry name" value="O-acyltransferase_WSD1_C"/>
</dbReference>
<dbReference type="Pfam" id="PF09258">
    <property type="entry name" value="Glyco_transf_64"/>
    <property type="match status" value="1"/>
</dbReference>
<evidence type="ECO:0000313" key="7">
    <source>
        <dbReference type="Proteomes" id="UP000712281"/>
    </source>
</evidence>
<dbReference type="AlphaFoldDB" id="A0A8S9IHG3"/>
<evidence type="ECO:0000259" key="4">
    <source>
        <dbReference type="Pfam" id="PF06974"/>
    </source>
</evidence>
<organism evidence="6 7">
    <name type="scientific">Brassica cretica</name>
    <name type="common">Mustard</name>
    <dbReference type="NCBI Taxonomy" id="69181"/>
    <lineage>
        <taxon>Eukaryota</taxon>
        <taxon>Viridiplantae</taxon>
        <taxon>Streptophyta</taxon>
        <taxon>Embryophyta</taxon>
        <taxon>Tracheophyta</taxon>
        <taxon>Spermatophyta</taxon>
        <taxon>Magnoliopsida</taxon>
        <taxon>eudicotyledons</taxon>
        <taxon>Gunneridae</taxon>
        <taxon>Pentapetalae</taxon>
        <taxon>rosids</taxon>
        <taxon>malvids</taxon>
        <taxon>Brassicales</taxon>
        <taxon>Brassicaceae</taxon>
        <taxon>Brassiceae</taxon>
        <taxon>Brassica</taxon>
    </lineage>
</organism>
<name>A0A8S9IHG3_BRACR</name>
<protein>
    <submittedName>
        <fullName evidence="6">Uncharacterized protein</fullName>
    </submittedName>
</protein>
<gene>
    <name evidence="6" type="ORF">F2Q68_00027145</name>
</gene>
<keyword evidence="2" id="KW-0808">Transferase</keyword>
<dbReference type="GO" id="GO:0016757">
    <property type="term" value="F:glycosyltransferase activity"/>
    <property type="evidence" value="ECO:0007669"/>
    <property type="project" value="InterPro"/>
</dbReference>
<dbReference type="InterPro" id="IPR029044">
    <property type="entry name" value="Nucleotide-diphossugar_trans"/>
</dbReference>
<dbReference type="GO" id="GO:0005886">
    <property type="term" value="C:plasma membrane"/>
    <property type="evidence" value="ECO:0007669"/>
    <property type="project" value="TreeGrafter"/>
</dbReference>
<dbReference type="InterPro" id="IPR015338">
    <property type="entry name" value="GT64_dom"/>
</dbReference>
<dbReference type="Proteomes" id="UP000712281">
    <property type="component" value="Unassembled WGS sequence"/>
</dbReference>
<comment type="caution">
    <text evidence="6">The sequence shown here is derived from an EMBL/GenBank/DDBJ whole genome shotgun (WGS) entry which is preliminary data.</text>
</comment>
<dbReference type="PANTHER" id="PTHR31650">
    <property type="entry name" value="O-ACYLTRANSFERASE (WSD1-LIKE) FAMILY PROTEIN"/>
    <property type="match status" value="1"/>
</dbReference>
<reference evidence="6" key="1">
    <citation type="submission" date="2019-12" db="EMBL/GenBank/DDBJ databases">
        <title>Genome sequencing and annotation of Brassica cretica.</title>
        <authorList>
            <person name="Studholme D.J."/>
            <person name="Sarris P.F."/>
        </authorList>
    </citation>
    <scope>NUCLEOTIDE SEQUENCE</scope>
    <source>
        <strain evidence="6">PFS-001/15</strain>
        <tissue evidence="6">Leaf</tissue>
    </source>
</reference>
<evidence type="ECO:0000313" key="6">
    <source>
        <dbReference type="EMBL" id="KAF2569174.1"/>
    </source>
</evidence>
<dbReference type="GO" id="GO:0019432">
    <property type="term" value="P:triglyceride biosynthetic process"/>
    <property type="evidence" value="ECO:0007669"/>
    <property type="project" value="TreeGrafter"/>
</dbReference>
<comment type="similarity">
    <text evidence="1">Belongs to the glycosyltransferase 64 family.</text>
</comment>
<dbReference type="InterPro" id="IPR045034">
    <property type="entry name" value="O-acyltransferase_WSD1-like"/>
</dbReference>
<dbReference type="PANTHER" id="PTHR31650:SF55">
    <property type="entry name" value="BNAA04G11680D PROTEIN"/>
    <property type="match status" value="1"/>
</dbReference>
<evidence type="ECO:0000256" key="2">
    <source>
        <dbReference type="ARBA" id="ARBA00022679"/>
    </source>
</evidence>
<feature type="domain" description="O-acyltransferase WSD1 C-terminal" evidence="4">
    <location>
        <begin position="1"/>
        <end position="69"/>
    </location>
</feature>
<dbReference type="GO" id="GO:0008374">
    <property type="term" value="F:O-acyltransferase activity"/>
    <property type="evidence" value="ECO:0007669"/>
    <property type="project" value="InterPro"/>
</dbReference>
<evidence type="ECO:0000259" key="5">
    <source>
        <dbReference type="Pfam" id="PF09258"/>
    </source>
</evidence>
<accession>A0A8S9IHG3</accession>